<sequence length="186" mass="21180">MPFGKSARPCIVPRHSREKQKLSDEMASDCSLYSRQIPADKRRFKKCARFCLGHVNDRPSFSPPPTRWSREYDLPARQPTSGSAPCGSASTPYTQIAIRHDRFSQGTNLGYLYWEDIREIKMIQSARKRPPRETVFPFVSLSRCVVAAPVYYGKDPVDLDLGYEVFLPIGFKTRGRCGIRTGSERT</sequence>
<evidence type="ECO:0000313" key="2">
    <source>
        <dbReference type="EMBL" id="KAK7505209.1"/>
    </source>
</evidence>
<accession>A0ABD0M1M5</accession>
<evidence type="ECO:0000313" key="3">
    <source>
        <dbReference type="Proteomes" id="UP001519460"/>
    </source>
</evidence>
<dbReference type="AlphaFoldDB" id="A0ABD0M1M5"/>
<name>A0ABD0M1M5_9CAEN</name>
<keyword evidence="3" id="KW-1185">Reference proteome</keyword>
<feature type="region of interest" description="Disordered" evidence="1">
    <location>
        <begin position="61"/>
        <end position="88"/>
    </location>
</feature>
<organism evidence="2 3">
    <name type="scientific">Batillaria attramentaria</name>
    <dbReference type="NCBI Taxonomy" id="370345"/>
    <lineage>
        <taxon>Eukaryota</taxon>
        <taxon>Metazoa</taxon>
        <taxon>Spiralia</taxon>
        <taxon>Lophotrochozoa</taxon>
        <taxon>Mollusca</taxon>
        <taxon>Gastropoda</taxon>
        <taxon>Caenogastropoda</taxon>
        <taxon>Sorbeoconcha</taxon>
        <taxon>Cerithioidea</taxon>
        <taxon>Batillariidae</taxon>
        <taxon>Batillaria</taxon>
    </lineage>
</organism>
<dbReference type="Proteomes" id="UP001519460">
    <property type="component" value="Unassembled WGS sequence"/>
</dbReference>
<evidence type="ECO:0000256" key="1">
    <source>
        <dbReference type="SAM" id="MobiDB-lite"/>
    </source>
</evidence>
<dbReference type="EMBL" id="JACVVK020000011">
    <property type="protein sequence ID" value="KAK7505209.1"/>
    <property type="molecule type" value="Genomic_DNA"/>
</dbReference>
<reference evidence="2 3" key="1">
    <citation type="journal article" date="2023" name="Sci. Data">
        <title>Genome assembly of the Korean intertidal mud-creeper Batillaria attramentaria.</title>
        <authorList>
            <person name="Patra A.K."/>
            <person name="Ho P.T."/>
            <person name="Jun S."/>
            <person name="Lee S.J."/>
            <person name="Kim Y."/>
            <person name="Won Y.J."/>
        </authorList>
    </citation>
    <scope>NUCLEOTIDE SEQUENCE [LARGE SCALE GENOMIC DNA]</scope>
    <source>
        <strain evidence="2">Wonlab-2016</strain>
    </source>
</reference>
<feature type="compositionally biased region" description="Polar residues" evidence="1">
    <location>
        <begin position="78"/>
        <end position="88"/>
    </location>
</feature>
<comment type="caution">
    <text evidence="2">The sequence shown here is derived from an EMBL/GenBank/DDBJ whole genome shotgun (WGS) entry which is preliminary data.</text>
</comment>
<protein>
    <submittedName>
        <fullName evidence="2">Uncharacterized protein</fullName>
    </submittedName>
</protein>
<proteinExistence type="predicted"/>
<gene>
    <name evidence="2" type="ORF">BaRGS_00003371</name>
</gene>